<dbReference type="GO" id="GO:0005525">
    <property type="term" value="F:GTP binding"/>
    <property type="evidence" value="ECO:0007669"/>
    <property type="project" value="UniProtKB-UniRule"/>
</dbReference>
<keyword evidence="12" id="KW-0675">Receptor</keyword>
<evidence type="ECO:0000256" key="4">
    <source>
        <dbReference type="ARBA" id="ARBA00022801"/>
    </source>
</evidence>
<evidence type="ECO:0000256" key="8">
    <source>
        <dbReference type="ARBA" id="ARBA00023274"/>
    </source>
</evidence>
<dbReference type="Proteomes" id="UP000683213">
    <property type="component" value="Unassembled WGS sequence"/>
</dbReference>
<comment type="similarity">
    <text evidence="1 9">Belongs to the GTP-binding SRP family. SRP54 subfamily.</text>
</comment>
<evidence type="ECO:0000256" key="6">
    <source>
        <dbReference type="ARBA" id="ARBA00023134"/>
    </source>
</evidence>
<reference evidence="12" key="3">
    <citation type="submission" date="2021-05" db="EMBL/GenBank/DDBJ databases">
        <title>Protein family content uncovers lineage relationships and bacterial pathway maintenance mechanisms in DPANN archaea.</title>
        <authorList>
            <person name="Castelle C.J."/>
            <person name="Meheust R."/>
            <person name="Jaffe A.L."/>
            <person name="Seitz K."/>
            <person name="Gong X."/>
            <person name="Baker B.J."/>
            <person name="Banfield J.F."/>
        </authorList>
    </citation>
    <scope>NUCLEOTIDE SEQUENCE</scope>
    <source>
        <strain evidence="12">RIFCSPHIGHO2_01_FULL_GW2011_AR10_43_9</strain>
    </source>
</reference>
<dbReference type="EC" id="3.6.5.4" evidence="9"/>
<evidence type="ECO:0000313" key="13">
    <source>
        <dbReference type="Proteomes" id="UP000577419"/>
    </source>
</evidence>
<feature type="binding site" evidence="9">
    <location>
        <begin position="238"/>
        <end position="241"/>
    </location>
    <ligand>
        <name>GTP</name>
        <dbReference type="ChEBI" id="CHEBI:37565"/>
    </ligand>
</feature>
<dbReference type="SMART" id="SM00382">
    <property type="entry name" value="AAA"/>
    <property type="match status" value="1"/>
</dbReference>
<organism evidence="11 13">
    <name type="scientific">Candidatus Iainarchaeum sp</name>
    <dbReference type="NCBI Taxonomy" id="3101447"/>
    <lineage>
        <taxon>Archaea</taxon>
        <taxon>Candidatus Iainarchaeota</taxon>
        <taxon>Candidatus Iainarchaeia</taxon>
        <taxon>Candidatus Iainarchaeales</taxon>
        <taxon>Candidatus Iainarchaeaceae</taxon>
        <taxon>Candidatus Iainarchaeum</taxon>
    </lineage>
</organism>
<comment type="subcellular location">
    <subcellularLocation>
        <location evidence="9">Cytoplasm</location>
    </subcellularLocation>
    <text evidence="9">The SRP-RNC complex is targeted to the cytoplasmic membrane.</text>
</comment>
<dbReference type="PANTHER" id="PTHR11564">
    <property type="entry name" value="SIGNAL RECOGNITION PARTICLE 54K PROTEIN SRP54"/>
    <property type="match status" value="1"/>
</dbReference>
<dbReference type="SMART" id="SM00963">
    <property type="entry name" value="SRP54_N"/>
    <property type="match status" value="1"/>
</dbReference>
<dbReference type="EMBL" id="JAGVWF010000045">
    <property type="protein sequence ID" value="MBS3059425.1"/>
    <property type="molecule type" value="Genomic_DNA"/>
</dbReference>
<evidence type="ECO:0000259" key="10">
    <source>
        <dbReference type="PROSITE" id="PS00300"/>
    </source>
</evidence>
<sequence length="448" mass="49918">MGLGEQLRKAMERLRNSSVLDQQTVKETVKDIQRALISSDVEVNLVLELSRKIEESAFKDLPSRINRREHLIKTTYDLLAEVLGGTPKVPENPERILMVGLFGSGKTTSIGKIARWYAKRGKKVGVIAADTFRPAAFEQLQQVAATARAEFFGMRGEKNAAVVAEKGVKQFKGFDLVVCDSAGRNALDEALTKEIKEIGNAFKPTNTWLVIGADMGQTAKKQAKAFHEAVGVNGIIITRIDGSAKGGGVLAACHETKAPVLFLGTGEKPDDLQAFDAQRYLSRIMGYGDLQSLLEKAKEVQEEEELDLEGLMEENFTLKTFYKQLKAARKMGPLSKVMDMMGLGAQLPKEMLEVGEEKLDGFKVMIDSMTEEERNDPEKFNRSRIARVAKGAGKTQQEVRELLKQYKNMAKVFKQFKGIDQKKLEKGGVQGLLKKFRGFEKKRKLKLR</sequence>
<evidence type="ECO:0000313" key="11">
    <source>
        <dbReference type="EMBL" id="HIH07849.1"/>
    </source>
</evidence>
<dbReference type="InterPro" id="IPR003593">
    <property type="entry name" value="AAA+_ATPase"/>
</dbReference>
<comment type="function">
    <text evidence="9">Involved in targeting and insertion of nascent membrane proteins into the cytoplasmic membrane. Binds to the hydrophobic signal sequence of the ribosome-nascent chain (RNC) as it emerges from the ribosomes. The SRP-RNC complex is then targeted to the cytoplasmic membrane where it interacts with the SRP receptor FtsY.</text>
</comment>
<dbReference type="SMART" id="SM00962">
    <property type="entry name" value="SRP54"/>
    <property type="match status" value="1"/>
</dbReference>
<keyword evidence="6 9" id="KW-0342">GTP-binding</keyword>
<dbReference type="PROSITE" id="PS00300">
    <property type="entry name" value="SRP54"/>
    <property type="match status" value="1"/>
</dbReference>
<dbReference type="EMBL" id="DUFG01000005">
    <property type="protein sequence ID" value="HIH07849.1"/>
    <property type="molecule type" value="Genomic_DNA"/>
</dbReference>
<dbReference type="PANTHER" id="PTHR11564:SF5">
    <property type="entry name" value="SIGNAL RECOGNITION PARTICLE SUBUNIT SRP54"/>
    <property type="match status" value="1"/>
</dbReference>
<feature type="binding site" evidence="9">
    <location>
        <begin position="180"/>
        <end position="184"/>
    </location>
    <ligand>
        <name>GTP</name>
        <dbReference type="ChEBI" id="CHEBI:37565"/>
    </ligand>
</feature>
<name>A0A7J4IU03_9ARCH</name>
<dbReference type="GO" id="GO:0008312">
    <property type="term" value="F:7S RNA binding"/>
    <property type="evidence" value="ECO:0007669"/>
    <property type="project" value="UniProtKB-UniRule"/>
</dbReference>
<comment type="catalytic activity">
    <reaction evidence="9">
        <text>GTP + H2O = GDP + phosphate + H(+)</text>
        <dbReference type="Rhea" id="RHEA:19669"/>
        <dbReference type="ChEBI" id="CHEBI:15377"/>
        <dbReference type="ChEBI" id="CHEBI:15378"/>
        <dbReference type="ChEBI" id="CHEBI:37565"/>
        <dbReference type="ChEBI" id="CHEBI:43474"/>
        <dbReference type="ChEBI" id="CHEBI:58189"/>
        <dbReference type="EC" id="3.6.5.4"/>
    </reaction>
</comment>
<dbReference type="Pfam" id="PF02881">
    <property type="entry name" value="SRP54_N"/>
    <property type="match status" value="1"/>
</dbReference>
<keyword evidence="5 9" id="KW-0694">RNA-binding</keyword>
<protein>
    <recommendedName>
        <fullName evidence="9">Signal recognition particle 54 kDa protein</fullName>
        <shortName evidence="9">SRP54</shortName>
        <ecNumber evidence="9">3.6.5.4</ecNumber>
    </recommendedName>
</protein>
<keyword evidence="2 9" id="KW-0963">Cytoplasm</keyword>
<feature type="binding site" evidence="9">
    <location>
        <begin position="100"/>
        <end position="107"/>
    </location>
    <ligand>
        <name>GTP</name>
        <dbReference type="ChEBI" id="CHEBI:37565"/>
    </ligand>
</feature>
<evidence type="ECO:0000313" key="12">
    <source>
        <dbReference type="EMBL" id="MBS3059425.1"/>
    </source>
</evidence>
<dbReference type="GO" id="GO:0048500">
    <property type="term" value="C:signal recognition particle"/>
    <property type="evidence" value="ECO:0007669"/>
    <property type="project" value="UniProtKB-UniRule"/>
</dbReference>
<dbReference type="Gene3D" id="3.40.50.300">
    <property type="entry name" value="P-loop containing nucleotide triphosphate hydrolases"/>
    <property type="match status" value="1"/>
</dbReference>
<dbReference type="GO" id="GO:0003924">
    <property type="term" value="F:GTPase activity"/>
    <property type="evidence" value="ECO:0007669"/>
    <property type="project" value="UniProtKB-UniRule"/>
</dbReference>
<reference evidence="11" key="1">
    <citation type="journal article" date="2020" name="bioRxiv">
        <title>A rank-normalized archaeal taxonomy based on genome phylogeny resolves widespread incomplete and uneven classifications.</title>
        <authorList>
            <person name="Rinke C."/>
            <person name="Chuvochina M."/>
            <person name="Mussig A.J."/>
            <person name="Chaumeil P.-A."/>
            <person name="Waite D.W."/>
            <person name="Whitman W.B."/>
            <person name="Parks D.H."/>
            <person name="Hugenholtz P."/>
        </authorList>
    </citation>
    <scope>NUCLEOTIDE SEQUENCE</scope>
    <source>
        <strain evidence="11">UBA10011</strain>
    </source>
</reference>
<evidence type="ECO:0000256" key="9">
    <source>
        <dbReference type="HAMAP-Rule" id="MF_00306"/>
    </source>
</evidence>
<keyword evidence="4 9" id="KW-0378">Hydrolase</keyword>
<dbReference type="AlphaFoldDB" id="A0A7J4IU03"/>
<dbReference type="SUPFAM" id="SSF52540">
    <property type="entry name" value="P-loop containing nucleoside triphosphate hydrolases"/>
    <property type="match status" value="1"/>
</dbReference>
<comment type="domain">
    <text evidence="9">Composed of three domains: the N-terminal N domain, which is responsible for interactions with the ribosome, the central G domain, which binds GTP, and the C-terminal M domain, which binds the RNA and the signal sequence of the RNC.</text>
</comment>
<keyword evidence="3 9" id="KW-0547">Nucleotide-binding</keyword>
<proteinExistence type="inferred from homology"/>
<dbReference type="HAMAP" id="MF_00306">
    <property type="entry name" value="SRP54"/>
    <property type="match status" value="1"/>
</dbReference>
<dbReference type="InterPro" id="IPR022941">
    <property type="entry name" value="SRP54"/>
</dbReference>
<dbReference type="InterPro" id="IPR000897">
    <property type="entry name" value="SRP54_GTPase_dom"/>
</dbReference>
<dbReference type="Proteomes" id="UP000577419">
    <property type="component" value="Unassembled WGS sequence"/>
</dbReference>
<dbReference type="InterPro" id="IPR036891">
    <property type="entry name" value="Signal_recog_part_SRP54_M_sf"/>
</dbReference>
<dbReference type="Pfam" id="PF02978">
    <property type="entry name" value="SRP_SPB"/>
    <property type="match status" value="1"/>
</dbReference>
<dbReference type="SUPFAM" id="SSF47446">
    <property type="entry name" value="Signal peptide-binding domain"/>
    <property type="match status" value="1"/>
</dbReference>
<dbReference type="InterPro" id="IPR042101">
    <property type="entry name" value="SRP54_N_sf"/>
</dbReference>
<dbReference type="InterPro" id="IPR027417">
    <property type="entry name" value="P-loop_NTPase"/>
</dbReference>
<feature type="domain" description="SRP54-type proteins GTP-binding" evidence="10">
    <location>
        <begin position="259"/>
        <end position="272"/>
    </location>
</feature>
<keyword evidence="7 9" id="KW-0733">Signal recognition particle</keyword>
<dbReference type="InterPro" id="IPR036225">
    <property type="entry name" value="SRP/SRP_N"/>
</dbReference>
<comment type="subunit">
    <text evidence="9">Part of the signal recognition particle protein translocation system, which is composed of SRP and FtsY. Archaeal SRP consists of a 7S RNA molecule of 300 nucleotides and two protein subunits: SRP54 and SRP19.</text>
</comment>
<dbReference type="Gene3D" id="1.10.260.30">
    <property type="entry name" value="Signal recognition particle, SRP54 subunit, M-domain"/>
    <property type="match status" value="1"/>
</dbReference>
<evidence type="ECO:0000256" key="1">
    <source>
        <dbReference type="ARBA" id="ARBA00005450"/>
    </source>
</evidence>
<comment type="caution">
    <text evidence="11">The sequence shown here is derived from an EMBL/GenBank/DDBJ whole genome shotgun (WGS) entry which is preliminary data.</text>
</comment>
<gene>
    <name evidence="11" type="primary">ffh</name>
    <name evidence="9" type="synonym">srp54</name>
    <name evidence="11" type="ORF">HA237_00595</name>
    <name evidence="12" type="ORF">J4224_03300</name>
</gene>
<evidence type="ECO:0000256" key="5">
    <source>
        <dbReference type="ARBA" id="ARBA00022884"/>
    </source>
</evidence>
<keyword evidence="8 9" id="KW-0687">Ribonucleoprotein</keyword>
<dbReference type="SUPFAM" id="SSF47364">
    <property type="entry name" value="Domain of the SRP/SRP receptor G-proteins"/>
    <property type="match status" value="1"/>
</dbReference>
<dbReference type="Gene3D" id="1.20.120.140">
    <property type="entry name" value="Signal recognition particle SRP54, nucleotide-binding domain"/>
    <property type="match status" value="1"/>
</dbReference>
<dbReference type="InterPro" id="IPR004125">
    <property type="entry name" value="Signal_recog_particle_SRP54_M"/>
</dbReference>
<evidence type="ECO:0000256" key="7">
    <source>
        <dbReference type="ARBA" id="ARBA00023135"/>
    </source>
</evidence>
<evidence type="ECO:0000256" key="3">
    <source>
        <dbReference type="ARBA" id="ARBA00022741"/>
    </source>
</evidence>
<evidence type="ECO:0000256" key="2">
    <source>
        <dbReference type="ARBA" id="ARBA00022490"/>
    </source>
</evidence>
<accession>A0A7J4IU03</accession>
<reference evidence="12" key="2">
    <citation type="submission" date="2021-03" db="EMBL/GenBank/DDBJ databases">
        <authorList>
            <person name="Jaffe A."/>
        </authorList>
    </citation>
    <scope>NUCLEOTIDE SEQUENCE</scope>
    <source>
        <strain evidence="12">RIFCSPHIGHO2_01_FULL_GW2011_AR10_43_9</strain>
    </source>
</reference>
<dbReference type="InterPro" id="IPR013822">
    <property type="entry name" value="Signal_recog_particl_SRP54_hlx"/>
</dbReference>
<dbReference type="GO" id="GO:0006614">
    <property type="term" value="P:SRP-dependent cotranslational protein targeting to membrane"/>
    <property type="evidence" value="ECO:0007669"/>
    <property type="project" value="InterPro"/>
</dbReference>
<dbReference type="Pfam" id="PF00448">
    <property type="entry name" value="SRP54"/>
    <property type="match status" value="1"/>
</dbReference>